<keyword evidence="3" id="KW-0949">S-adenosyl-L-methionine</keyword>
<dbReference type="OrthoDB" id="279734at2"/>
<evidence type="ECO:0000256" key="1">
    <source>
        <dbReference type="ARBA" id="ARBA00022603"/>
    </source>
</evidence>
<dbReference type="GO" id="GO:0008168">
    <property type="term" value="F:methyltransferase activity"/>
    <property type="evidence" value="ECO:0007669"/>
    <property type="project" value="UniProtKB-KW"/>
</dbReference>
<proteinExistence type="predicted"/>
<evidence type="ECO:0000259" key="4">
    <source>
        <dbReference type="Pfam" id="PF13649"/>
    </source>
</evidence>
<gene>
    <name evidence="5" type="ORF">CAG99_26815</name>
</gene>
<evidence type="ECO:0000256" key="2">
    <source>
        <dbReference type="ARBA" id="ARBA00022679"/>
    </source>
</evidence>
<dbReference type="EMBL" id="CP021121">
    <property type="protein sequence ID" value="ARQ71962.1"/>
    <property type="molecule type" value="Genomic_DNA"/>
</dbReference>
<feature type="domain" description="Methyltransferase" evidence="4">
    <location>
        <begin position="57"/>
        <end position="150"/>
    </location>
</feature>
<dbReference type="InterPro" id="IPR041698">
    <property type="entry name" value="Methyltransf_25"/>
</dbReference>
<dbReference type="Proteomes" id="UP000194218">
    <property type="component" value="Chromosome"/>
</dbReference>
<accession>A0A1W7D4M1</accession>
<keyword evidence="1" id="KW-0489">Methyltransferase</keyword>
<evidence type="ECO:0000256" key="3">
    <source>
        <dbReference type="ARBA" id="ARBA00022691"/>
    </source>
</evidence>
<dbReference type="SUPFAM" id="SSF53335">
    <property type="entry name" value="S-adenosyl-L-methionine-dependent methyltransferases"/>
    <property type="match status" value="1"/>
</dbReference>
<dbReference type="Gene3D" id="3.40.50.150">
    <property type="entry name" value="Vaccinia Virus protein VP39"/>
    <property type="match status" value="1"/>
</dbReference>
<sequence length="268" mass="30008">MSTRTSNPVAPYAHTSQHYDATEDWMRRDWQEPSQLQKANFIEEIWSEGDAPVNEALDLCCGTGLTLASMTQRGYHVTGLDRSPAMLEQAARKLEPEDRERLVLATLPDIPLRKEFDAAYSTGGALNYLPNDTSLLRTFEAVHRVLRPGGTFVFDLYTDALLARQVEQTTPATRAIELGEACTFLFTCRRSATSGFYDMTMVRYVRDDATGTYARSSEEHRLFTPDQGTVRGLVAQAGFGGIRVFDNYTRQPTGSQTLHETYTMVKPG</sequence>
<dbReference type="InterPro" id="IPR029063">
    <property type="entry name" value="SAM-dependent_MTases_sf"/>
</dbReference>
<evidence type="ECO:0000313" key="5">
    <source>
        <dbReference type="EMBL" id="ARQ71962.1"/>
    </source>
</evidence>
<dbReference type="CDD" id="cd02440">
    <property type="entry name" value="AdoMet_MTases"/>
    <property type="match status" value="1"/>
</dbReference>
<dbReference type="RefSeq" id="WP_086161796.1">
    <property type="nucleotide sequence ID" value="NZ_CP021121.1"/>
</dbReference>
<dbReference type="PANTHER" id="PTHR43464">
    <property type="entry name" value="METHYLTRANSFERASE"/>
    <property type="match status" value="1"/>
</dbReference>
<reference evidence="5 6" key="1">
    <citation type="submission" date="2017-05" db="EMBL/GenBank/DDBJ databases">
        <title>Complete genome sequence of Streptomyces sp. SCSIO 03032 revealed the diverse biosynthetic pathways for its bioactive secondary metabolites.</title>
        <authorList>
            <person name="Ma L."/>
            <person name="Zhu Y."/>
            <person name="Zhang W."/>
            <person name="Zhang G."/>
            <person name="Tian X."/>
            <person name="Zhang S."/>
            <person name="Zhang C."/>
        </authorList>
    </citation>
    <scope>NUCLEOTIDE SEQUENCE [LARGE SCALE GENOMIC DNA]</scope>
    <source>
        <strain evidence="5 6">SCSIO 03032</strain>
    </source>
</reference>
<dbReference type="Pfam" id="PF13649">
    <property type="entry name" value="Methyltransf_25"/>
    <property type="match status" value="1"/>
</dbReference>
<dbReference type="KEGG" id="smao:CAG99_26815"/>
<organism evidence="5 6">
    <name type="scientific">Streptomyces marincola</name>
    <dbReference type="NCBI Taxonomy" id="2878388"/>
    <lineage>
        <taxon>Bacteria</taxon>
        <taxon>Bacillati</taxon>
        <taxon>Actinomycetota</taxon>
        <taxon>Actinomycetes</taxon>
        <taxon>Kitasatosporales</taxon>
        <taxon>Streptomycetaceae</taxon>
        <taxon>Streptomyces</taxon>
    </lineage>
</organism>
<dbReference type="AlphaFoldDB" id="A0A1W7D4M1"/>
<keyword evidence="2" id="KW-0808">Transferase</keyword>
<dbReference type="Gene3D" id="2.20.130.10">
    <property type="entry name" value="CAC2371-like domains"/>
    <property type="match status" value="1"/>
</dbReference>
<protein>
    <recommendedName>
        <fullName evidence="4">Methyltransferase domain-containing protein</fullName>
    </recommendedName>
</protein>
<keyword evidence="6" id="KW-1185">Reference proteome</keyword>
<evidence type="ECO:0000313" key="6">
    <source>
        <dbReference type="Proteomes" id="UP000194218"/>
    </source>
</evidence>
<name>A0A1W7D4M1_9ACTN</name>
<dbReference type="GO" id="GO:0032259">
    <property type="term" value="P:methylation"/>
    <property type="evidence" value="ECO:0007669"/>
    <property type="project" value="UniProtKB-KW"/>
</dbReference>
<dbReference type="PANTHER" id="PTHR43464:SF19">
    <property type="entry name" value="UBIQUINONE BIOSYNTHESIS O-METHYLTRANSFERASE, MITOCHONDRIAL"/>
    <property type="match status" value="1"/>
</dbReference>